<name>A0A6P6S315_9EIME</name>
<evidence type="ECO:0000256" key="5">
    <source>
        <dbReference type="ARBA" id="ARBA00023273"/>
    </source>
</evidence>
<dbReference type="InterPro" id="IPR056421">
    <property type="entry name" value="TPR_GEMI5"/>
</dbReference>
<evidence type="ECO:0000256" key="2">
    <source>
        <dbReference type="ARBA" id="ARBA00022574"/>
    </source>
</evidence>
<organism evidence="7 8">
    <name type="scientific">Cyclospora cayetanensis</name>
    <dbReference type="NCBI Taxonomy" id="88456"/>
    <lineage>
        <taxon>Eukaryota</taxon>
        <taxon>Sar</taxon>
        <taxon>Alveolata</taxon>
        <taxon>Apicomplexa</taxon>
        <taxon>Conoidasida</taxon>
        <taxon>Coccidia</taxon>
        <taxon>Eucoccidiorida</taxon>
        <taxon>Eimeriorina</taxon>
        <taxon>Eimeriidae</taxon>
        <taxon>Cyclospora</taxon>
    </lineage>
</organism>
<dbReference type="OrthoDB" id="348142at2759"/>
<dbReference type="RefSeq" id="XP_026194533.1">
    <property type="nucleotide sequence ID" value="XM_026338748.1"/>
</dbReference>
<dbReference type="PANTHER" id="PTHR15722">
    <property type="entry name" value="IFT140/172-RELATED"/>
    <property type="match status" value="1"/>
</dbReference>
<accession>A0A6P6S315</accession>
<dbReference type="PANTHER" id="PTHR15722:SF2">
    <property type="entry name" value="INTRAFLAGELLAR TRANSPORT PROTEIN 172 HOMOLOG"/>
    <property type="match status" value="1"/>
</dbReference>
<dbReference type="GeneID" id="34621155"/>
<evidence type="ECO:0000313" key="8">
    <source>
        <dbReference type="RefSeq" id="XP_026194533.1"/>
    </source>
</evidence>
<evidence type="ECO:0000313" key="7">
    <source>
        <dbReference type="Proteomes" id="UP000515125"/>
    </source>
</evidence>
<dbReference type="GO" id="GO:0005930">
    <property type="term" value="C:axoneme"/>
    <property type="evidence" value="ECO:0007669"/>
    <property type="project" value="TreeGrafter"/>
</dbReference>
<reference evidence="8" key="1">
    <citation type="submission" date="2025-08" db="UniProtKB">
        <authorList>
            <consortium name="RefSeq"/>
        </authorList>
    </citation>
    <scope>IDENTIFICATION</scope>
</reference>
<comment type="subcellular location">
    <subcellularLocation>
        <location evidence="1">Cell projection</location>
        <location evidence="1">Cilium</location>
    </subcellularLocation>
</comment>
<dbReference type="Proteomes" id="UP000515125">
    <property type="component" value="Unplaced"/>
</dbReference>
<dbReference type="Pfam" id="PF23774">
    <property type="entry name" value="TPR_GEMI5"/>
    <property type="match status" value="1"/>
</dbReference>
<feature type="domain" description="Gem-associated protein 5 TPR" evidence="6">
    <location>
        <begin position="294"/>
        <end position="419"/>
    </location>
</feature>
<evidence type="ECO:0000259" key="6">
    <source>
        <dbReference type="Pfam" id="PF23774"/>
    </source>
</evidence>
<proteinExistence type="predicted"/>
<keyword evidence="5" id="KW-0966">Cell projection</keyword>
<dbReference type="GO" id="GO:0036064">
    <property type="term" value="C:ciliary basal body"/>
    <property type="evidence" value="ECO:0007669"/>
    <property type="project" value="TreeGrafter"/>
</dbReference>
<sequence>MLEALQQRITLAARAAAAAGDIADAQFLEGLLEDRGLGNTEKSIEFEEAAGIFAREGQVKEAAELFLKGRVPAKAAALICKSLPPAETSPGQPLGIQNAQGKVDDLRGFVPVGMFSPKLIESTVEELKRIDLHEVAADLLAHLGHWRKALSLHQKCRNFPKAVAIAEAVARDALPSLYKSWAEANLEEGKVEEAVAHFIKAGCKDNAVEACLSGGLWQKARQLLKGQRDEASVQKLLAVARKLEDQGDMSEAEQAYLEVNAVERAVRMRLERGQLAIALKIVRNAPSREKLRPFMQQLAQQLAAGKKFEDAEAVLLAIGDVQGALQLLQTHSQFDRLILLIDTQCPAERDAICMRLASRLADIGSYSDAERFFLACGAWQQAADMYADVEDWAAACRVAASEGGAAASRRMCLRHAQKLLRLRGPKAAVQMLVERGECGAAVELAVENREFPLAIETARKHCLEKTKEVYMQLGRHKEASGDTSEAENAYLKAQAPEAAIALYKKRGKWTEAVRLSRQFRPAALQQLLMEQAKTCVLSEDLEGAQAALLEAGRADLVVQLLLRKEQWAAAVRLCGEKAKEMLPWVLQQYNNKKPQFESIQELREFCKVRHSDQSHGCLPQNCREKPVFCRSTGNLIPLPRIFIQKKLKGSKRVSKSVNQALEGVGATENAIDVCLSTGEVLTADLQELRPFWMTAVLPHPFNMLKFKCRIVSFIPGTSPHVSLVAPEGSQGVRQEDQRQRVVLFASANAVGDACPGTRTLAACGCSICSSAEATACRRSCLCRGALHGS</sequence>
<protein>
    <submittedName>
        <fullName evidence="8">Intraflagellar transport protein 172 homolog</fullName>
    </submittedName>
</protein>
<evidence type="ECO:0000256" key="4">
    <source>
        <dbReference type="ARBA" id="ARBA00023069"/>
    </source>
</evidence>
<dbReference type="GO" id="GO:0042073">
    <property type="term" value="P:intraciliary transport"/>
    <property type="evidence" value="ECO:0007669"/>
    <property type="project" value="TreeGrafter"/>
</dbReference>
<keyword evidence="4" id="KW-0969">Cilium</keyword>
<dbReference type="GO" id="GO:0030992">
    <property type="term" value="C:intraciliary transport particle B"/>
    <property type="evidence" value="ECO:0007669"/>
    <property type="project" value="TreeGrafter"/>
</dbReference>
<evidence type="ECO:0000256" key="3">
    <source>
        <dbReference type="ARBA" id="ARBA00022737"/>
    </source>
</evidence>
<evidence type="ECO:0000256" key="1">
    <source>
        <dbReference type="ARBA" id="ARBA00004138"/>
    </source>
</evidence>
<gene>
    <name evidence="8" type="primary">LOC34621155</name>
</gene>
<keyword evidence="3" id="KW-0677">Repeat</keyword>
<keyword evidence="7" id="KW-1185">Reference proteome</keyword>
<keyword evidence="2" id="KW-0853">WD repeat</keyword>
<dbReference type="AlphaFoldDB" id="A0A6P6S315"/>
<dbReference type="Gene3D" id="1.25.40.470">
    <property type="match status" value="2"/>
</dbReference>